<proteinExistence type="predicted"/>
<protein>
    <recommendedName>
        <fullName evidence="4">Secretin/TonB short N-terminal domain-containing protein</fullName>
    </recommendedName>
</protein>
<gene>
    <name evidence="2" type="ORF">OP10G_0651</name>
</gene>
<dbReference type="HOGENOM" id="CLU_1479958_0_0_0"/>
<dbReference type="STRING" id="661478.OP10G_0651"/>
<evidence type="ECO:0000313" key="2">
    <source>
        <dbReference type="EMBL" id="AIE84019.1"/>
    </source>
</evidence>
<evidence type="ECO:0000313" key="3">
    <source>
        <dbReference type="Proteomes" id="UP000027982"/>
    </source>
</evidence>
<dbReference type="EMBL" id="CP007139">
    <property type="protein sequence ID" value="AIE84019.1"/>
    <property type="molecule type" value="Genomic_DNA"/>
</dbReference>
<dbReference type="KEGG" id="fgi:OP10G_0651"/>
<keyword evidence="3" id="KW-1185">Reference proteome</keyword>
<feature type="chain" id="PRO_5001653851" description="Secretin/TonB short N-terminal domain-containing protein" evidence="1">
    <location>
        <begin position="29"/>
        <end position="182"/>
    </location>
</feature>
<sequence>MTRTTLTAIAALSALTLVSVLVPGYGHAAPKTGSILAQQPFQRILPVVDYNRDNVRDALRELMGNSSQSFTIDSDVQGEVTLSLHNVTFDTALQLVLRQVDATYRMEGSVIHVYRKAVAPATPPVLTGPDITAESSSSEGASGAGDTVIVHDGSFLYVLRGTRMFKLRKSDLKIVAAGTVPR</sequence>
<dbReference type="AlphaFoldDB" id="A0A068NR14"/>
<evidence type="ECO:0000256" key="1">
    <source>
        <dbReference type="SAM" id="SignalP"/>
    </source>
</evidence>
<accession>A0A068NR14</accession>
<dbReference type="Proteomes" id="UP000027982">
    <property type="component" value="Chromosome"/>
</dbReference>
<reference evidence="2 3" key="1">
    <citation type="journal article" date="2014" name="PLoS ONE">
        <title>The first complete genome sequence of the class fimbriimonadia in the phylum armatimonadetes.</title>
        <authorList>
            <person name="Hu Z.Y."/>
            <person name="Wang Y.Z."/>
            <person name="Im W.T."/>
            <person name="Wang S.Y."/>
            <person name="Zhao G.P."/>
            <person name="Zheng H.J."/>
            <person name="Quan Z.X."/>
        </authorList>
    </citation>
    <scope>NUCLEOTIDE SEQUENCE [LARGE SCALE GENOMIC DNA]</scope>
    <source>
        <strain evidence="2">Gsoil 348</strain>
    </source>
</reference>
<organism evidence="2 3">
    <name type="scientific">Fimbriimonas ginsengisoli Gsoil 348</name>
    <dbReference type="NCBI Taxonomy" id="661478"/>
    <lineage>
        <taxon>Bacteria</taxon>
        <taxon>Bacillati</taxon>
        <taxon>Armatimonadota</taxon>
        <taxon>Fimbriimonadia</taxon>
        <taxon>Fimbriimonadales</taxon>
        <taxon>Fimbriimonadaceae</taxon>
        <taxon>Fimbriimonas</taxon>
    </lineage>
</organism>
<evidence type="ECO:0008006" key="4">
    <source>
        <dbReference type="Google" id="ProtNLM"/>
    </source>
</evidence>
<name>A0A068NR14_FIMGI</name>
<dbReference type="RefSeq" id="WP_025227329.1">
    <property type="nucleotide sequence ID" value="NZ_CP007139.1"/>
</dbReference>
<dbReference type="Gene3D" id="3.30.1370.130">
    <property type="match status" value="1"/>
</dbReference>
<feature type="signal peptide" evidence="1">
    <location>
        <begin position="1"/>
        <end position="28"/>
    </location>
</feature>
<keyword evidence="1" id="KW-0732">Signal</keyword>